<name>A0A914YXQ4_9BILA</name>
<dbReference type="AlphaFoldDB" id="A0A914YXQ4"/>
<feature type="compositionally biased region" description="Acidic residues" evidence="1">
    <location>
        <begin position="319"/>
        <end position="329"/>
    </location>
</feature>
<feature type="region of interest" description="Disordered" evidence="1">
    <location>
        <begin position="556"/>
        <end position="580"/>
    </location>
</feature>
<sequence length="911" mass="102177">MNEIEVLSVMPEAKMKHVELLTFNKIHELEYKGYCQVKANEFQQSLIIEQDGETDRLAPINREFIRFKNMLCILAPNQKNDIIIFFKKEQACKRIHDFVTKKKSKYNCIASHVTVEQLYKERFLTPLLTAVDRTQNMRLIEIAKVLNDEDSPAETVNKYVCDIDDDMYDVKPFSVIKSEFLPLAENIPLVNSAGISSILTTGSLPNENSSLCQNLSTEKPPLNRKRSYPSSDANLDHIENAAIEKLHVYTSSDKEFWYEFICNADNGLYFCDGCQKDGKLIEAEIHFHENEYFVTVDDVEHICKELTHPPNDPQAASENNDDFEKENEDAATNKTFSDVQEQSILIAPIIEPCDVISNPCETILNKSEFSSQPTSPRSYNPREIFAPDNVIPKDGTPAAASETIATGVMPLLESISANSSSTVGANVPDSAIHVSTFSGNGIDYRMPVNQNGSSPRFIHRPINESFPVNAPGNVDYVPRSVLSTLLMSSPSVYSNNPRPPVNAPFSPLNGDQMSNSPFPWMSSFVPPPLSTHSASRFMVPSFYAYQQLCPDRVGSNLASSSIQPRSSQSNSFLTSHSDNNRVQKNFNISPASMPADQIPHAMFACNNSMGAFSDRNNFSRSLNSNSVLISMLSKQNVPSNPGIPTSSGSYKPTADGENFLLSPNQKGVPNMKLEIKMTNNQSYIYTFYSAQDAYLCERCKNKGQKTSAKLCQIPSGEICVVLGEMKHICTMPYTNEILLYSCYEISKIDGGYCTLTIFDSVNMDLGYEYQCISNKSTAKFVCKNCDKLKKKEVTARICVDHNDKQCIALNTDAHECKMQNFVHNGRIVKQPGYKKIKTSNGEEGILIFYDQVKYRRFIRDRSTNDYHCEACKNANGRNTIIKIRKDQNNQEFLFVCGLHWCKPLLGPASII</sequence>
<evidence type="ECO:0000313" key="2">
    <source>
        <dbReference type="Proteomes" id="UP000887577"/>
    </source>
</evidence>
<organism evidence="2 3">
    <name type="scientific">Panagrolaimus superbus</name>
    <dbReference type="NCBI Taxonomy" id="310955"/>
    <lineage>
        <taxon>Eukaryota</taxon>
        <taxon>Metazoa</taxon>
        <taxon>Ecdysozoa</taxon>
        <taxon>Nematoda</taxon>
        <taxon>Chromadorea</taxon>
        <taxon>Rhabditida</taxon>
        <taxon>Tylenchina</taxon>
        <taxon>Panagrolaimomorpha</taxon>
        <taxon>Panagrolaimoidea</taxon>
        <taxon>Panagrolaimidae</taxon>
        <taxon>Panagrolaimus</taxon>
    </lineage>
</organism>
<dbReference type="Proteomes" id="UP000887577">
    <property type="component" value="Unplaced"/>
</dbReference>
<evidence type="ECO:0000313" key="3">
    <source>
        <dbReference type="WBParaSite" id="PSU_v2.g4882.t1"/>
    </source>
</evidence>
<proteinExistence type="predicted"/>
<reference evidence="3" key="1">
    <citation type="submission" date="2022-11" db="UniProtKB">
        <authorList>
            <consortium name="WormBaseParasite"/>
        </authorList>
    </citation>
    <scope>IDENTIFICATION</scope>
</reference>
<protein>
    <submittedName>
        <fullName evidence="3">Uncharacterized protein</fullName>
    </submittedName>
</protein>
<feature type="compositionally biased region" description="Low complexity" evidence="1">
    <location>
        <begin position="559"/>
        <end position="571"/>
    </location>
</feature>
<dbReference type="WBParaSite" id="PSU_v2.g4882.t1">
    <property type="protein sequence ID" value="PSU_v2.g4882.t1"/>
    <property type="gene ID" value="PSU_v2.g4882"/>
</dbReference>
<keyword evidence="2" id="KW-1185">Reference proteome</keyword>
<evidence type="ECO:0000256" key="1">
    <source>
        <dbReference type="SAM" id="MobiDB-lite"/>
    </source>
</evidence>
<feature type="region of interest" description="Disordered" evidence="1">
    <location>
        <begin position="305"/>
        <end position="334"/>
    </location>
</feature>
<accession>A0A914YXQ4</accession>